<dbReference type="AlphaFoldDB" id="A0A1D3D0S8"/>
<keyword evidence="3" id="KW-1185">Reference proteome</keyword>
<accession>A0A1D3D0S8</accession>
<name>A0A1D3D0S8_9EIME</name>
<evidence type="ECO:0000256" key="1">
    <source>
        <dbReference type="SAM" id="MobiDB-lite"/>
    </source>
</evidence>
<sequence length="182" mass="19599">MPVSTLRSAALYHCAQRPLSTTVQPPAPSATLNGPRGGRRQSARALAVLCSHGNEAVEDLVSESAGPESSTATRRRSRFAREVTALEPSLDRPLIDDLKPHTNSFFCALWTKRRRMEGAGGGSMQSGRPPTRGCPGGLPRHCMEPYGGSGIMQEPDPRVLFQFLVLRAEESGRGACKRTGDT</sequence>
<evidence type="ECO:0000313" key="2">
    <source>
        <dbReference type="EMBL" id="OEH77057.1"/>
    </source>
</evidence>
<feature type="region of interest" description="Disordered" evidence="1">
    <location>
        <begin position="20"/>
        <end position="40"/>
    </location>
</feature>
<dbReference type="EMBL" id="JROU02001230">
    <property type="protein sequence ID" value="OEH77057.1"/>
    <property type="molecule type" value="Genomic_DNA"/>
</dbReference>
<comment type="caution">
    <text evidence="2">The sequence shown here is derived from an EMBL/GenBank/DDBJ whole genome shotgun (WGS) entry which is preliminary data.</text>
</comment>
<reference evidence="2 3" key="1">
    <citation type="journal article" date="2016" name="BMC Genomics">
        <title>Comparative genomics reveals Cyclospora cayetanensis possesses coccidia-like metabolism and invasion components but unique surface antigens.</title>
        <authorList>
            <person name="Liu S."/>
            <person name="Wang L."/>
            <person name="Zheng H."/>
            <person name="Xu Z."/>
            <person name="Roellig D.M."/>
            <person name="Li N."/>
            <person name="Frace M.A."/>
            <person name="Tang K."/>
            <person name="Arrowood M.J."/>
            <person name="Moss D.M."/>
            <person name="Zhang L."/>
            <person name="Feng Y."/>
            <person name="Xiao L."/>
        </authorList>
    </citation>
    <scope>NUCLEOTIDE SEQUENCE [LARGE SCALE GENOMIC DNA]</scope>
    <source>
        <strain evidence="2 3">CHN_HEN01</strain>
    </source>
</reference>
<protein>
    <submittedName>
        <fullName evidence="2">Uncharacterized protein</fullName>
    </submittedName>
</protein>
<organism evidence="2 3">
    <name type="scientific">Cyclospora cayetanensis</name>
    <dbReference type="NCBI Taxonomy" id="88456"/>
    <lineage>
        <taxon>Eukaryota</taxon>
        <taxon>Sar</taxon>
        <taxon>Alveolata</taxon>
        <taxon>Apicomplexa</taxon>
        <taxon>Conoidasida</taxon>
        <taxon>Coccidia</taxon>
        <taxon>Eucoccidiorida</taxon>
        <taxon>Eimeriorina</taxon>
        <taxon>Eimeriidae</taxon>
        <taxon>Cyclospora</taxon>
    </lineage>
</organism>
<evidence type="ECO:0000313" key="3">
    <source>
        <dbReference type="Proteomes" id="UP000095192"/>
    </source>
</evidence>
<gene>
    <name evidence="2" type="ORF">cyc_02661</name>
</gene>
<dbReference type="InParanoid" id="A0A1D3D0S8"/>
<dbReference type="Proteomes" id="UP000095192">
    <property type="component" value="Unassembled WGS sequence"/>
</dbReference>
<dbReference type="VEuPathDB" id="ToxoDB:cyc_02661"/>
<proteinExistence type="predicted"/>